<keyword evidence="5 6" id="KW-0472">Membrane</keyword>
<dbReference type="GO" id="GO:0005886">
    <property type="term" value="C:plasma membrane"/>
    <property type="evidence" value="ECO:0007669"/>
    <property type="project" value="TreeGrafter"/>
</dbReference>
<dbReference type="Pfam" id="PF04138">
    <property type="entry name" value="GtrA_DPMS_TM"/>
    <property type="match status" value="1"/>
</dbReference>
<keyword evidence="3 6" id="KW-0812">Transmembrane</keyword>
<dbReference type="InterPro" id="IPR051401">
    <property type="entry name" value="GtrA_CellWall_Glycosyl"/>
</dbReference>
<keyword evidence="4 6" id="KW-1133">Transmembrane helix</keyword>
<evidence type="ECO:0000256" key="2">
    <source>
        <dbReference type="ARBA" id="ARBA00009399"/>
    </source>
</evidence>
<feature type="transmembrane region" description="Helical" evidence="6">
    <location>
        <begin position="92"/>
        <end position="111"/>
    </location>
</feature>
<organism evidence="8 9">
    <name type="scientific">Desulfolithobacter dissulfuricans</name>
    <dbReference type="NCBI Taxonomy" id="2795293"/>
    <lineage>
        <taxon>Bacteria</taxon>
        <taxon>Pseudomonadati</taxon>
        <taxon>Thermodesulfobacteriota</taxon>
        <taxon>Desulfobulbia</taxon>
        <taxon>Desulfobulbales</taxon>
        <taxon>Desulfobulbaceae</taxon>
        <taxon>Desulfolithobacter</taxon>
    </lineage>
</organism>
<dbReference type="EMBL" id="AP024233">
    <property type="protein sequence ID" value="BCO10523.1"/>
    <property type="molecule type" value="Genomic_DNA"/>
</dbReference>
<dbReference type="RefSeq" id="WP_267927250.1">
    <property type="nucleotide sequence ID" value="NZ_AP024233.1"/>
</dbReference>
<evidence type="ECO:0000313" key="8">
    <source>
        <dbReference type="EMBL" id="BCO10523.1"/>
    </source>
</evidence>
<evidence type="ECO:0000256" key="1">
    <source>
        <dbReference type="ARBA" id="ARBA00004141"/>
    </source>
</evidence>
<feature type="transmembrane region" description="Helical" evidence="6">
    <location>
        <begin position="20"/>
        <end position="48"/>
    </location>
</feature>
<feature type="transmembrane region" description="Helical" evidence="6">
    <location>
        <begin position="60"/>
        <end position="86"/>
    </location>
</feature>
<dbReference type="KEGG" id="ddu:GF1_28990"/>
<evidence type="ECO:0000256" key="3">
    <source>
        <dbReference type="ARBA" id="ARBA00022692"/>
    </source>
</evidence>
<proteinExistence type="inferred from homology"/>
<feature type="domain" description="GtrA/DPMS transmembrane" evidence="7">
    <location>
        <begin position="5"/>
        <end position="116"/>
    </location>
</feature>
<dbReference type="InterPro" id="IPR007267">
    <property type="entry name" value="GtrA_DPMS_TM"/>
</dbReference>
<dbReference type="PANTHER" id="PTHR38459:SF1">
    <property type="entry name" value="PROPHAGE BACTOPRENOL-LINKED GLUCOSE TRANSLOCASE HOMOLOG"/>
    <property type="match status" value="1"/>
</dbReference>
<keyword evidence="9" id="KW-1185">Reference proteome</keyword>
<reference evidence="8" key="1">
    <citation type="submission" date="2020-12" db="EMBL/GenBank/DDBJ databases">
        <title>Desulfobium dissulfuricans gen. nov., sp. nov., a novel mesophilic, sulfate-reducing bacterium isolated from a deep-sea hydrothermal vent.</title>
        <authorList>
            <person name="Hashimoto Y."/>
            <person name="Tame A."/>
            <person name="Sawayama S."/>
            <person name="Miyazaki J."/>
            <person name="Takai K."/>
            <person name="Nakagawa S."/>
        </authorList>
    </citation>
    <scope>NUCLEOTIDE SEQUENCE</scope>
    <source>
        <strain evidence="8">GF1</strain>
    </source>
</reference>
<evidence type="ECO:0000259" key="7">
    <source>
        <dbReference type="Pfam" id="PF04138"/>
    </source>
</evidence>
<evidence type="ECO:0000256" key="5">
    <source>
        <dbReference type="ARBA" id="ARBA00023136"/>
    </source>
</evidence>
<protein>
    <recommendedName>
        <fullName evidence="7">GtrA/DPMS transmembrane domain-containing protein</fullName>
    </recommendedName>
</protein>
<evidence type="ECO:0000313" key="9">
    <source>
        <dbReference type="Proteomes" id="UP001063350"/>
    </source>
</evidence>
<sequence>MKLIKFFTSSSIGTGVDFTIYTVLSTFLFPPVANLISAGAGMVTNYVIQRRFVFEASRSIPVSFILSVLFSLGGIGLGTLFIYILIHIPVMRQQPVMAKIISTAIIFFYNYETKKIAFGDTKERSVASNY</sequence>
<dbReference type="AlphaFoldDB" id="A0A915U3C7"/>
<dbReference type="PANTHER" id="PTHR38459">
    <property type="entry name" value="PROPHAGE BACTOPRENOL-LINKED GLUCOSE TRANSLOCASE HOMOLOG"/>
    <property type="match status" value="1"/>
</dbReference>
<evidence type="ECO:0000256" key="4">
    <source>
        <dbReference type="ARBA" id="ARBA00022989"/>
    </source>
</evidence>
<accession>A0A915U3C7</accession>
<comment type="subcellular location">
    <subcellularLocation>
        <location evidence="1">Membrane</location>
        <topology evidence="1">Multi-pass membrane protein</topology>
    </subcellularLocation>
</comment>
<name>A0A915U3C7_9BACT</name>
<comment type="similarity">
    <text evidence="2">Belongs to the GtrA family.</text>
</comment>
<evidence type="ECO:0000256" key="6">
    <source>
        <dbReference type="SAM" id="Phobius"/>
    </source>
</evidence>
<dbReference type="Proteomes" id="UP001063350">
    <property type="component" value="Chromosome"/>
</dbReference>
<dbReference type="GO" id="GO:0000271">
    <property type="term" value="P:polysaccharide biosynthetic process"/>
    <property type="evidence" value="ECO:0007669"/>
    <property type="project" value="InterPro"/>
</dbReference>
<gene>
    <name evidence="8" type="ORF">GF1_28990</name>
</gene>